<sequence length="74" mass="8461">MASVSHANAKIAPERLEEALAKRDRLIIELLVQVLDEQLVIERPVLRERLSNLVQLSDNDDELKETIFALINKL</sequence>
<accession>A0ABZ0RZZ2</accession>
<organism evidence="1 2">
    <name type="scientific">Lysinibacillus louembei</name>
    <dbReference type="NCBI Taxonomy" id="1470088"/>
    <lineage>
        <taxon>Bacteria</taxon>
        <taxon>Bacillati</taxon>
        <taxon>Bacillota</taxon>
        <taxon>Bacilli</taxon>
        <taxon>Bacillales</taxon>
        <taxon>Bacillaceae</taxon>
        <taxon>Lysinibacillus</taxon>
    </lineage>
</organism>
<name>A0ABZ0RZZ2_9BACI</name>
<evidence type="ECO:0000313" key="2">
    <source>
        <dbReference type="Proteomes" id="UP001322664"/>
    </source>
</evidence>
<dbReference type="Proteomes" id="UP001322664">
    <property type="component" value="Chromosome"/>
</dbReference>
<gene>
    <name evidence="1" type="ORF">R6U77_09405</name>
</gene>
<proteinExistence type="predicted"/>
<reference evidence="1 2" key="1">
    <citation type="submission" date="2023-09" db="EMBL/GenBank/DDBJ databases">
        <authorList>
            <person name="Page C.A."/>
            <person name="Perez-Diaz I.M."/>
        </authorList>
    </citation>
    <scope>NUCLEOTIDE SEQUENCE [LARGE SCALE GENOMIC DNA]</scope>
    <source>
        <strain evidence="1 2">Ll15</strain>
    </source>
</reference>
<dbReference type="RefSeq" id="WP_293928894.1">
    <property type="nucleotide sequence ID" value="NZ_CP137624.1"/>
</dbReference>
<evidence type="ECO:0000313" key="1">
    <source>
        <dbReference type="EMBL" id="WPK13839.1"/>
    </source>
</evidence>
<keyword evidence="2" id="KW-1185">Reference proteome</keyword>
<protein>
    <submittedName>
        <fullName evidence="1">Phosphate-starvation-inducible protein PsiE</fullName>
    </submittedName>
</protein>
<dbReference type="EMBL" id="CP137624">
    <property type="protein sequence ID" value="WPK13839.1"/>
    <property type="molecule type" value="Genomic_DNA"/>
</dbReference>